<feature type="region of interest" description="Disordered" evidence="1">
    <location>
        <begin position="574"/>
        <end position="603"/>
    </location>
</feature>
<feature type="compositionally biased region" description="Polar residues" evidence="1">
    <location>
        <begin position="423"/>
        <end position="442"/>
    </location>
</feature>
<dbReference type="InterPro" id="IPR041966">
    <property type="entry name" value="LOTUS-like"/>
</dbReference>
<dbReference type="CDD" id="cd10910">
    <property type="entry name" value="PIN_limkain_b1_N_like"/>
    <property type="match status" value="1"/>
</dbReference>
<dbReference type="PANTHER" id="PTHR14379">
    <property type="entry name" value="LIMKAIN B LKAP"/>
    <property type="match status" value="1"/>
</dbReference>
<feature type="region of interest" description="Disordered" evidence="1">
    <location>
        <begin position="984"/>
        <end position="1003"/>
    </location>
</feature>
<organism evidence="3 4">
    <name type="scientific">Aristolochia fimbriata</name>
    <name type="common">White veined hardy Dutchman's pipe vine</name>
    <dbReference type="NCBI Taxonomy" id="158543"/>
    <lineage>
        <taxon>Eukaryota</taxon>
        <taxon>Viridiplantae</taxon>
        <taxon>Streptophyta</taxon>
        <taxon>Embryophyta</taxon>
        <taxon>Tracheophyta</taxon>
        <taxon>Spermatophyta</taxon>
        <taxon>Magnoliopsida</taxon>
        <taxon>Magnoliidae</taxon>
        <taxon>Piperales</taxon>
        <taxon>Aristolochiaceae</taxon>
        <taxon>Aristolochia</taxon>
    </lineage>
</organism>
<proteinExistence type="predicted"/>
<accession>A0AAV7E978</accession>
<feature type="region of interest" description="Disordered" evidence="1">
    <location>
        <begin position="420"/>
        <end position="449"/>
    </location>
</feature>
<gene>
    <name evidence="3" type="ORF">H6P81_015627</name>
</gene>
<dbReference type="PANTHER" id="PTHR14379:SF6">
    <property type="entry name" value="EMB|CAB71880.1"/>
    <property type="match status" value="1"/>
</dbReference>
<dbReference type="GO" id="GO:0010468">
    <property type="term" value="P:regulation of gene expression"/>
    <property type="evidence" value="ECO:0007669"/>
    <property type="project" value="InterPro"/>
</dbReference>
<sequence>MRKILTRAAPLYRLSSSSPYSLRSHLFLLHSLATECPGAKRAPVLLSSDPAHLPHYSSWRSHHDDESRTVKVFVWWDFENCSVPAGVNVFLVAQRITSALRANGIKGPVTINAFGDVLQLSRAKQEALASTGISLTHVPNSGKNSADRSLLVDLIHWASQNPPPAHLFLISGDRDFANILHRLRMSNYNILLAGTDGALGVLCSAASIMWQWNALVRGENLIGRHFNYPPDGPYASWYGHYKGPLEDPFASVEPEEIAEQPRPIPKTLVNRIRQLLMSYPDGINISLLRQELEKANVGIDKDFFGYKKFSKFLLALPNVLKLEQHPAGEGQPLVYGIHVKASEGPSGLMPHTHVEKDIWSPSIFEENPKMHQPVEARSKQPINLSSNVRAEDRSLQLDIKGSRPTTKTYQAKQEVSFLKFTGNGPTAKTSQLKQEEVPSSSLKESELRTKASQLKQEEVLLCKLKETGLTTKASQLKQDEVHSSMLERCGSTTKASQTKQEEVPSLELEDVKAEVPVEEGTFQKIWRTWFGRTRHKSHENVNGLREGDKIHFKCEKIDTNEKVMDEKTLNLTDVSAASSDSSSSKDMGMDVGKSPSSDERPPSRAGFYNWIARRFKFWRNEGSADQNSVQIDKTMERSNTTTIQGQQDNKKTNVQSENDELFNKSYFWDDLESFLCSAKGFALVSRSRNRDQLGQELQKEGPLTLMPLDPNHLSRLIDILIVEKKWVEEYPSLFFPFKLVLPSKRKCTPSNTSNGLSSIFASKLSNSALGENPIVGPPPQNLIELKSWLNKCLRGAAVIKEEDIKRQFEGEFNQKLDCSFYGFPTIENLLEACSLKTSGVDENIKKPFNRSRQEILSDCKQLLEEIFEKCPQPVSFQLGSFKPLFYERYGYVLDYQMAGFPKLIFLLQSIPGVKVENNIIYPDRKVTKADSKRDTLNYVLESVAHDGSDANSEAANLSRGINDVNLSTDGDSVWEELGPVSKTGFSANGADSAGNGRRNSEIDNHVNFNDESLLSDEDVSDSEDDKLAVVGSKEEEKGSTHEESSLIQILDSWYGSKDVKDTREPEDNFSSNSKKAVDSESADDENYHCQTEKIEFSHLQR</sequence>
<dbReference type="GO" id="GO:0004540">
    <property type="term" value="F:RNA nuclease activity"/>
    <property type="evidence" value="ECO:0007669"/>
    <property type="project" value="InterPro"/>
</dbReference>
<feature type="compositionally biased region" description="Low complexity" evidence="1">
    <location>
        <begin position="574"/>
        <end position="592"/>
    </location>
</feature>
<keyword evidence="4" id="KW-1185">Reference proteome</keyword>
<evidence type="ECO:0000256" key="1">
    <source>
        <dbReference type="SAM" id="MobiDB-lite"/>
    </source>
</evidence>
<dbReference type="CDD" id="cd08824">
    <property type="entry name" value="LOTUS"/>
    <property type="match status" value="2"/>
</dbReference>
<name>A0AAV7E978_ARIFI</name>
<dbReference type="Gene3D" id="3.30.420.610">
    <property type="entry name" value="LOTUS domain-like"/>
    <property type="match status" value="2"/>
</dbReference>
<feature type="compositionally biased region" description="Basic and acidic residues" evidence="1">
    <location>
        <begin position="1057"/>
        <end position="1066"/>
    </location>
</feature>
<dbReference type="EMBL" id="JAINDJ010000006">
    <property type="protein sequence ID" value="KAG9444287.1"/>
    <property type="molecule type" value="Genomic_DNA"/>
</dbReference>
<comment type="caution">
    <text evidence="3">The sequence shown here is derived from an EMBL/GenBank/DDBJ whole genome shotgun (WGS) entry which is preliminary data.</text>
</comment>
<dbReference type="InterPro" id="IPR024768">
    <property type="entry name" value="Marf1"/>
</dbReference>
<dbReference type="PROSITE" id="PS51644">
    <property type="entry name" value="HTH_OST"/>
    <property type="match status" value="2"/>
</dbReference>
<protein>
    <recommendedName>
        <fullName evidence="2">HTH OST-type domain-containing protein</fullName>
    </recommendedName>
</protein>
<evidence type="ECO:0000313" key="3">
    <source>
        <dbReference type="EMBL" id="KAG9444287.1"/>
    </source>
</evidence>
<evidence type="ECO:0000313" key="4">
    <source>
        <dbReference type="Proteomes" id="UP000825729"/>
    </source>
</evidence>
<evidence type="ECO:0000259" key="2">
    <source>
        <dbReference type="PROSITE" id="PS51644"/>
    </source>
</evidence>
<dbReference type="InterPro" id="IPR021139">
    <property type="entry name" value="NYN"/>
</dbReference>
<feature type="region of interest" description="Disordered" evidence="1">
    <location>
        <begin position="1055"/>
        <end position="1101"/>
    </location>
</feature>
<reference evidence="3 4" key="1">
    <citation type="submission" date="2021-07" db="EMBL/GenBank/DDBJ databases">
        <title>The Aristolochia fimbriata genome: insights into angiosperm evolution, floral development and chemical biosynthesis.</title>
        <authorList>
            <person name="Jiao Y."/>
        </authorList>
    </citation>
    <scope>NUCLEOTIDE SEQUENCE [LARGE SCALE GENOMIC DNA]</scope>
    <source>
        <strain evidence="3">IBCAS-2021</strain>
        <tissue evidence="3">Leaf</tissue>
    </source>
</reference>
<dbReference type="Pfam" id="PF01936">
    <property type="entry name" value="NYN"/>
    <property type="match status" value="1"/>
</dbReference>
<dbReference type="Pfam" id="PF12872">
    <property type="entry name" value="OST-HTH"/>
    <property type="match status" value="2"/>
</dbReference>
<dbReference type="InterPro" id="IPR025605">
    <property type="entry name" value="OST-HTH/LOTUS_dom"/>
</dbReference>
<dbReference type="Proteomes" id="UP000825729">
    <property type="component" value="Unassembled WGS sequence"/>
</dbReference>
<feature type="domain" description="HTH OST-type" evidence="2">
    <location>
        <begin position="264"/>
        <end position="338"/>
    </location>
</feature>
<dbReference type="Gene3D" id="3.40.50.1010">
    <property type="entry name" value="5'-nuclease"/>
    <property type="match status" value="1"/>
</dbReference>
<dbReference type="GO" id="GO:0005777">
    <property type="term" value="C:peroxisome"/>
    <property type="evidence" value="ECO:0007669"/>
    <property type="project" value="InterPro"/>
</dbReference>
<feature type="compositionally biased region" description="Basic and acidic residues" evidence="1">
    <location>
        <begin position="1085"/>
        <end position="1101"/>
    </location>
</feature>
<dbReference type="AlphaFoldDB" id="A0AAV7E978"/>
<feature type="domain" description="HTH OST-type" evidence="2">
    <location>
        <begin position="855"/>
        <end position="931"/>
    </location>
</feature>